<dbReference type="AlphaFoldDB" id="A0A2J6Q804"/>
<proteinExistence type="predicted"/>
<evidence type="ECO:0000313" key="2">
    <source>
        <dbReference type="Proteomes" id="UP000235672"/>
    </source>
</evidence>
<sequence>MRALLTTSCSLTWYGRPVIRTALSAGIVLGRISPKGLEKDVHTLFRLLPDYNRILDENRDVKAKDLVVEDLEKVIVTATISNKLYHRAHGSQAVRIQCNLKCKHASSDPFSLYKEITALSYSITNIREVVEKVKKRTVKLNRFYKGELLI</sequence>
<reference evidence="1 2" key="1">
    <citation type="submission" date="2016-05" db="EMBL/GenBank/DDBJ databases">
        <title>A degradative enzymes factory behind the ericoid mycorrhizal symbiosis.</title>
        <authorList>
            <consortium name="DOE Joint Genome Institute"/>
            <person name="Martino E."/>
            <person name="Morin E."/>
            <person name="Grelet G."/>
            <person name="Kuo A."/>
            <person name="Kohler A."/>
            <person name="Daghino S."/>
            <person name="Barry K."/>
            <person name="Choi C."/>
            <person name="Cichocki N."/>
            <person name="Clum A."/>
            <person name="Copeland A."/>
            <person name="Hainaut M."/>
            <person name="Haridas S."/>
            <person name="Labutti K."/>
            <person name="Lindquist E."/>
            <person name="Lipzen A."/>
            <person name="Khouja H.-R."/>
            <person name="Murat C."/>
            <person name="Ohm R."/>
            <person name="Olson A."/>
            <person name="Spatafora J."/>
            <person name="Veneault-Fourrey C."/>
            <person name="Henrissat B."/>
            <person name="Grigoriev I."/>
            <person name="Martin F."/>
            <person name="Perotto S."/>
        </authorList>
    </citation>
    <scope>NUCLEOTIDE SEQUENCE [LARGE SCALE GENOMIC DNA]</scope>
    <source>
        <strain evidence="1 2">UAMH 7357</strain>
    </source>
</reference>
<gene>
    <name evidence="1" type="ORF">NA56DRAFT_702777</name>
</gene>
<organism evidence="1 2">
    <name type="scientific">Hyaloscypha hepaticicola</name>
    <dbReference type="NCBI Taxonomy" id="2082293"/>
    <lineage>
        <taxon>Eukaryota</taxon>
        <taxon>Fungi</taxon>
        <taxon>Dikarya</taxon>
        <taxon>Ascomycota</taxon>
        <taxon>Pezizomycotina</taxon>
        <taxon>Leotiomycetes</taxon>
        <taxon>Helotiales</taxon>
        <taxon>Hyaloscyphaceae</taxon>
        <taxon>Hyaloscypha</taxon>
    </lineage>
</organism>
<keyword evidence="2" id="KW-1185">Reference proteome</keyword>
<protein>
    <submittedName>
        <fullName evidence="1">Uncharacterized protein</fullName>
    </submittedName>
</protein>
<evidence type="ECO:0000313" key="1">
    <source>
        <dbReference type="EMBL" id="PMD22417.1"/>
    </source>
</evidence>
<dbReference type="Proteomes" id="UP000235672">
    <property type="component" value="Unassembled WGS sequence"/>
</dbReference>
<dbReference type="EMBL" id="KZ613478">
    <property type="protein sequence ID" value="PMD22417.1"/>
    <property type="molecule type" value="Genomic_DNA"/>
</dbReference>
<name>A0A2J6Q804_9HELO</name>
<accession>A0A2J6Q804</accession>